<organism evidence="1">
    <name type="scientific">Anopheles atroparvus</name>
    <name type="common">European mosquito</name>
    <dbReference type="NCBI Taxonomy" id="41427"/>
    <lineage>
        <taxon>Eukaryota</taxon>
        <taxon>Metazoa</taxon>
        <taxon>Ecdysozoa</taxon>
        <taxon>Arthropoda</taxon>
        <taxon>Hexapoda</taxon>
        <taxon>Insecta</taxon>
        <taxon>Pterygota</taxon>
        <taxon>Neoptera</taxon>
        <taxon>Endopterygota</taxon>
        <taxon>Diptera</taxon>
        <taxon>Nematocera</taxon>
        <taxon>Culicoidea</taxon>
        <taxon>Culicidae</taxon>
        <taxon>Anophelinae</taxon>
        <taxon>Anopheles</taxon>
    </lineage>
</organism>
<name>A0A182INN6_ANOAO</name>
<dbReference type="VEuPathDB" id="VectorBase:AATE002546"/>
<reference evidence="1" key="1">
    <citation type="submission" date="2022-08" db="UniProtKB">
        <authorList>
            <consortium name="EnsemblMetazoa"/>
        </authorList>
    </citation>
    <scope>IDENTIFICATION</scope>
    <source>
        <strain evidence="1">EBRO</strain>
    </source>
</reference>
<accession>A0A182INN6</accession>
<dbReference type="EnsemblMetazoa" id="AATE002546-RA">
    <property type="protein sequence ID" value="AATE002546-PA.1"/>
    <property type="gene ID" value="AATE002546"/>
</dbReference>
<evidence type="ECO:0000313" key="1">
    <source>
        <dbReference type="EnsemblMetazoa" id="AATE002546-PA.1"/>
    </source>
</evidence>
<sequence>MGKSGFTYGRRCGCIGSCLGSGGRCEGRNCRGVGGGHECGGAGLLVDHAAASERKGCGSGRGGGGTHQLPGLQLGGRGCYGGCTGGHSGRAAEQVVLGCVGRAGLEQVQLLSRYDVLIVASKPGNMDLVTMTPETAM</sequence>
<protein>
    <submittedName>
        <fullName evidence="1">Uncharacterized protein</fullName>
    </submittedName>
</protein>
<proteinExistence type="predicted"/>
<dbReference type="AlphaFoldDB" id="A0A182INN6"/>